<organism evidence="1 2">
    <name type="scientific">Aspergillus avenaceus</name>
    <dbReference type="NCBI Taxonomy" id="36643"/>
    <lineage>
        <taxon>Eukaryota</taxon>
        <taxon>Fungi</taxon>
        <taxon>Dikarya</taxon>
        <taxon>Ascomycota</taxon>
        <taxon>Pezizomycotina</taxon>
        <taxon>Eurotiomycetes</taxon>
        <taxon>Eurotiomycetidae</taxon>
        <taxon>Eurotiales</taxon>
        <taxon>Aspergillaceae</taxon>
        <taxon>Aspergillus</taxon>
        <taxon>Aspergillus subgen. Circumdati</taxon>
    </lineage>
</organism>
<evidence type="ECO:0000313" key="2">
    <source>
        <dbReference type="Proteomes" id="UP000325780"/>
    </source>
</evidence>
<gene>
    <name evidence="1" type="ORF">BDV25DRAFT_137250</name>
</gene>
<proteinExistence type="predicted"/>
<reference evidence="1 2" key="1">
    <citation type="submission" date="2019-04" db="EMBL/GenBank/DDBJ databases">
        <title>Friends and foes A comparative genomics study of 23 Aspergillus species from section Flavi.</title>
        <authorList>
            <consortium name="DOE Joint Genome Institute"/>
            <person name="Kjaerbolling I."/>
            <person name="Vesth T."/>
            <person name="Frisvad J.C."/>
            <person name="Nybo J.L."/>
            <person name="Theobald S."/>
            <person name="Kildgaard S."/>
            <person name="Isbrandt T."/>
            <person name="Kuo A."/>
            <person name="Sato A."/>
            <person name="Lyhne E.K."/>
            <person name="Kogle M.E."/>
            <person name="Wiebenga A."/>
            <person name="Kun R.S."/>
            <person name="Lubbers R.J."/>
            <person name="Makela M.R."/>
            <person name="Barry K."/>
            <person name="Chovatia M."/>
            <person name="Clum A."/>
            <person name="Daum C."/>
            <person name="Haridas S."/>
            <person name="He G."/>
            <person name="LaButti K."/>
            <person name="Lipzen A."/>
            <person name="Mondo S."/>
            <person name="Riley R."/>
            <person name="Salamov A."/>
            <person name="Simmons B.A."/>
            <person name="Magnuson J.K."/>
            <person name="Henrissat B."/>
            <person name="Mortensen U.H."/>
            <person name="Larsen T.O."/>
            <person name="Devries R.P."/>
            <person name="Grigoriev I.V."/>
            <person name="Machida M."/>
            <person name="Baker S.E."/>
            <person name="Andersen M.R."/>
        </authorList>
    </citation>
    <scope>NUCLEOTIDE SEQUENCE [LARGE SCALE GENOMIC DNA]</scope>
    <source>
        <strain evidence="1 2">IBT 18842</strain>
    </source>
</reference>
<sequence>MPIPREGDTFRLLGYQSQKVLVAHNDHLTDYNESTCPDENGRVIWCDKTGVGMSPGANYPDRRFTFEEGVGTMQGTYRLRSADDYVVVDNRGDSAPRSYGANYVRYGDEYFIFETHYSHPEE</sequence>
<dbReference type="Proteomes" id="UP000325780">
    <property type="component" value="Unassembled WGS sequence"/>
</dbReference>
<dbReference type="EMBL" id="ML742044">
    <property type="protein sequence ID" value="KAE8153010.1"/>
    <property type="molecule type" value="Genomic_DNA"/>
</dbReference>
<accession>A0A5N6U3B0</accession>
<evidence type="ECO:0000313" key="1">
    <source>
        <dbReference type="EMBL" id="KAE8153010.1"/>
    </source>
</evidence>
<protein>
    <submittedName>
        <fullName evidence="1">Uncharacterized protein</fullName>
    </submittedName>
</protein>
<dbReference type="Gene3D" id="2.80.10.50">
    <property type="match status" value="1"/>
</dbReference>
<keyword evidence="2" id="KW-1185">Reference proteome</keyword>
<dbReference type="OrthoDB" id="4948898at2759"/>
<dbReference type="AlphaFoldDB" id="A0A5N6U3B0"/>
<name>A0A5N6U3B0_ASPAV</name>